<name>A0ABV1DDA3_9FIRM</name>
<sequence>MTNQNHTTINILFVCHGNICRSPMALYYFQDLVHKKGLEDMFFLDSAATSTEEIGNSAHRGTREKLRQAGISCQGHQAKQMKPRDYGTFDYLIGMDDWNIRNMTRITGGDPDNKIHKLLEFAGSSRDVADPWYTGDFETTWNDITTGCNALLEKILRSPNQWK</sequence>
<dbReference type="PANTHER" id="PTHR11717:SF7">
    <property type="entry name" value="LOW MOLECULAR WEIGHT PHOSPHOTYROSINE PROTEIN PHOSPHATASE"/>
    <property type="match status" value="1"/>
</dbReference>
<comment type="similarity">
    <text evidence="1">Belongs to the low molecular weight phosphotyrosine protein phosphatase family.</text>
</comment>
<dbReference type="Gene3D" id="3.40.50.2300">
    <property type="match status" value="1"/>
</dbReference>
<dbReference type="InterPro" id="IPR050438">
    <property type="entry name" value="LMW_PTPase"/>
</dbReference>
<dbReference type="Pfam" id="PF01451">
    <property type="entry name" value="LMWPc"/>
    <property type="match status" value="1"/>
</dbReference>
<reference evidence="7 8" key="1">
    <citation type="submission" date="2024-03" db="EMBL/GenBank/DDBJ databases">
        <title>Human intestinal bacterial collection.</title>
        <authorList>
            <person name="Pauvert C."/>
            <person name="Hitch T.C.A."/>
            <person name="Clavel T."/>
        </authorList>
    </citation>
    <scope>NUCLEOTIDE SEQUENCE [LARGE SCALE GENOMIC DNA]</scope>
    <source>
        <strain evidence="7 8">CLA-SR-H021</strain>
    </source>
</reference>
<dbReference type="InterPro" id="IPR036196">
    <property type="entry name" value="Ptyr_pPase_sf"/>
</dbReference>
<accession>A0ABV1DDA3</accession>
<dbReference type="Proteomes" id="UP001454086">
    <property type="component" value="Unassembled WGS sequence"/>
</dbReference>
<dbReference type="GO" id="GO:0004725">
    <property type="term" value="F:protein tyrosine phosphatase activity"/>
    <property type="evidence" value="ECO:0007669"/>
    <property type="project" value="UniProtKB-EC"/>
</dbReference>
<dbReference type="EMBL" id="JBBMFM010000140">
    <property type="protein sequence ID" value="MEQ2427980.1"/>
    <property type="molecule type" value="Genomic_DNA"/>
</dbReference>
<protein>
    <recommendedName>
        <fullName evidence="2">protein-tyrosine-phosphatase</fullName>
        <ecNumber evidence="2">3.1.3.48</ecNumber>
    </recommendedName>
</protein>
<keyword evidence="4" id="KW-0904">Protein phosphatase</keyword>
<evidence type="ECO:0000256" key="4">
    <source>
        <dbReference type="ARBA" id="ARBA00022912"/>
    </source>
</evidence>
<evidence type="ECO:0000313" key="8">
    <source>
        <dbReference type="Proteomes" id="UP001454086"/>
    </source>
</evidence>
<dbReference type="InterPro" id="IPR017867">
    <property type="entry name" value="Tyr_phospatase_low_mol_wt"/>
</dbReference>
<gene>
    <name evidence="7" type="ORF">WMQ36_23740</name>
</gene>
<dbReference type="EC" id="3.1.3.48" evidence="2"/>
<dbReference type="InterPro" id="IPR023485">
    <property type="entry name" value="Ptyr_pPase"/>
</dbReference>
<proteinExistence type="inferred from homology"/>
<comment type="catalytic activity">
    <reaction evidence="5">
        <text>O-phospho-L-tyrosyl-[protein] + H2O = L-tyrosyl-[protein] + phosphate</text>
        <dbReference type="Rhea" id="RHEA:10684"/>
        <dbReference type="Rhea" id="RHEA-COMP:10136"/>
        <dbReference type="Rhea" id="RHEA-COMP:20101"/>
        <dbReference type="ChEBI" id="CHEBI:15377"/>
        <dbReference type="ChEBI" id="CHEBI:43474"/>
        <dbReference type="ChEBI" id="CHEBI:46858"/>
        <dbReference type="ChEBI" id="CHEBI:61978"/>
        <dbReference type="EC" id="3.1.3.48"/>
    </reaction>
</comment>
<keyword evidence="8" id="KW-1185">Reference proteome</keyword>
<evidence type="ECO:0000256" key="5">
    <source>
        <dbReference type="ARBA" id="ARBA00051722"/>
    </source>
</evidence>
<dbReference type="RefSeq" id="WP_008722689.1">
    <property type="nucleotide sequence ID" value="NZ_JBBMFM010000140.1"/>
</dbReference>
<dbReference type="SMART" id="SM00226">
    <property type="entry name" value="LMWPc"/>
    <property type="match status" value="1"/>
</dbReference>
<organism evidence="7 8">
    <name type="scientific">Enterocloster hominis</name>
    <name type="common">ex Hitch et al. 2024</name>
    <dbReference type="NCBI Taxonomy" id="1917870"/>
    <lineage>
        <taxon>Bacteria</taxon>
        <taxon>Bacillati</taxon>
        <taxon>Bacillota</taxon>
        <taxon>Clostridia</taxon>
        <taxon>Lachnospirales</taxon>
        <taxon>Lachnospiraceae</taxon>
        <taxon>Enterocloster</taxon>
    </lineage>
</organism>
<dbReference type="PANTHER" id="PTHR11717">
    <property type="entry name" value="LOW MOLECULAR WEIGHT PROTEIN TYROSINE PHOSPHATASE"/>
    <property type="match status" value="1"/>
</dbReference>
<keyword evidence="3 7" id="KW-0378">Hydrolase</keyword>
<evidence type="ECO:0000256" key="2">
    <source>
        <dbReference type="ARBA" id="ARBA00013064"/>
    </source>
</evidence>
<evidence type="ECO:0000256" key="3">
    <source>
        <dbReference type="ARBA" id="ARBA00022801"/>
    </source>
</evidence>
<dbReference type="SUPFAM" id="SSF52788">
    <property type="entry name" value="Phosphotyrosine protein phosphatases I"/>
    <property type="match status" value="1"/>
</dbReference>
<evidence type="ECO:0000256" key="1">
    <source>
        <dbReference type="ARBA" id="ARBA00011063"/>
    </source>
</evidence>
<feature type="domain" description="Phosphotyrosine protein phosphatase I" evidence="6">
    <location>
        <begin position="9"/>
        <end position="154"/>
    </location>
</feature>
<evidence type="ECO:0000313" key="7">
    <source>
        <dbReference type="EMBL" id="MEQ2427980.1"/>
    </source>
</evidence>
<evidence type="ECO:0000259" key="6">
    <source>
        <dbReference type="SMART" id="SM00226"/>
    </source>
</evidence>
<comment type="caution">
    <text evidence="7">The sequence shown here is derived from an EMBL/GenBank/DDBJ whole genome shotgun (WGS) entry which is preliminary data.</text>
</comment>
<dbReference type="CDD" id="cd16343">
    <property type="entry name" value="LMWPTP"/>
    <property type="match status" value="1"/>
</dbReference>
<dbReference type="PRINTS" id="PR00719">
    <property type="entry name" value="LMWPTPASE"/>
</dbReference>